<organism evidence="2 3">
    <name type="scientific">Streptomyces viridochromogenes</name>
    <dbReference type="NCBI Taxonomy" id="1938"/>
    <lineage>
        <taxon>Bacteria</taxon>
        <taxon>Bacillati</taxon>
        <taxon>Actinomycetota</taxon>
        <taxon>Actinomycetes</taxon>
        <taxon>Kitasatosporales</taxon>
        <taxon>Streptomycetaceae</taxon>
        <taxon>Streptomyces</taxon>
    </lineage>
</organism>
<gene>
    <name evidence="2" type="ORF">ACM01_17965</name>
</gene>
<evidence type="ECO:0000313" key="3">
    <source>
        <dbReference type="Proteomes" id="UP000037432"/>
    </source>
</evidence>
<sequence length="95" mass="11145">MGRRFKDMQTPEQRWAAQQAPRLRGMAYMAEQESERQQMTADVYGRQGRDYSDPAKAARAQREADRLRSRGKALRDTASRAEAEVTPKRRRGWFR</sequence>
<dbReference type="AlphaFoldDB" id="A0A0J8C6X1"/>
<dbReference type="Proteomes" id="UP000037432">
    <property type="component" value="Unassembled WGS sequence"/>
</dbReference>
<evidence type="ECO:0000256" key="1">
    <source>
        <dbReference type="SAM" id="MobiDB-lite"/>
    </source>
</evidence>
<feature type="compositionally biased region" description="Basic and acidic residues" evidence="1">
    <location>
        <begin position="60"/>
        <end position="87"/>
    </location>
</feature>
<accession>A0A0J8C6X1</accession>
<dbReference type="OrthoDB" id="4318538at2"/>
<comment type="caution">
    <text evidence="2">The sequence shown here is derived from an EMBL/GenBank/DDBJ whole genome shotgun (WGS) entry which is preliminary data.</text>
</comment>
<reference evidence="2 3" key="1">
    <citation type="submission" date="2015-06" db="EMBL/GenBank/DDBJ databases">
        <authorList>
            <person name="Ju K.-S."/>
            <person name="Doroghazi J.R."/>
            <person name="Metcalf W.W."/>
        </authorList>
    </citation>
    <scope>NUCLEOTIDE SEQUENCE [LARGE SCALE GENOMIC DNA]</scope>
    <source>
        <strain evidence="2 3">NRRL 3414</strain>
    </source>
</reference>
<name>A0A0J8C6X1_STRVR</name>
<protein>
    <submittedName>
        <fullName evidence="2">Uncharacterized protein</fullName>
    </submittedName>
</protein>
<feature type="region of interest" description="Disordered" evidence="1">
    <location>
        <begin position="46"/>
        <end position="95"/>
    </location>
</feature>
<dbReference type="EMBL" id="LFNT01000018">
    <property type="protein sequence ID" value="KMS73625.1"/>
    <property type="molecule type" value="Genomic_DNA"/>
</dbReference>
<dbReference type="PATRIC" id="fig|1938.3.peg.1338"/>
<dbReference type="RefSeq" id="WP_048582262.1">
    <property type="nucleotide sequence ID" value="NZ_LFNT01000018.1"/>
</dbReference>
<proteinExistence type="predicted"/>
<evidence type="ECO:0000313" key="2">
    <source>
        <dbReference type="EMBL" id="KMS73625.1"/>
    </source>
</evidence>